<comment type="caution">
    <text evidence="2">The sequence shown here is derived from an EMBL/GenBank/DDBJ whole genome shotgun (WGS) entry which is preliminary data.</text>
</comment>
<dbReference type="GO" id="GO:0005829">
    <property type="term" value="C:cytosol"/>
    <property type="evidence" value="ECO:0007669"/>
    <property type="project" value="TreeGrafter"/>
</dbReference>
<dbReference type="GO" id="GO:0030234">
    <property type="term" value="F:enzyme regulator activity"/>
    <property type="evidence" value="ECO:0007669"/>
    <property type="project" value="InterPro"/>
</dbReference>
<dbReference type="Gene3D" id="3.30.70.120">
    <property type="match status" value="1"/>
</dbReference>
<dbReference type="Proteomes" id="UP000679179">
    <property type="component" value="Unassembled WGS sequence"/>
</dbReference>
<dbReference type="SUPFAM" id="SSF54913">
    <property type="entry name" value="GlnB-like"/>
    <property type="match status" value="1"/>
</dbReference>
<dbReference type="GO" id="GO:0005524">
    <property type="term" value="F:ATP binding"/>
    <property type="evidence" value="ECO:0007669"/>
    <property type="project" value="TreeGrafter"/>
</dbReference>
<name>A0A919RYD2_9CLOT</name>
<evidence type="ECO:0000313" key="2">
    <source>
        <dbReference type="EMBL" id="GIM28024.1"/>
    </source>
</evidence>
<reference evidence="2" key="1">
    <citation type="submission" date="2021-03" db="EMBL/GenBank/DDBJ databases">
        <title>Taxonomic study of Clostridium polyendosporum from meadow-gley soil under rice.</title>
        <authorList>
            <person name="Kobayashi H."/>
            <person name="Tanizawa Y."/>
            <person name="Yagura M."/>
        </authorList>
    </citation>
    <scope>NUCLEOTIDE SEQUENCE</scope>
    <source>
        <strain evidence="2">JCM 30710</strain>
    </source>
</reference>
<evidence type="ECO:0000313" key="3">
    <source>
        <dbReference type="Proteomes" id="UP000679179"/>
    </source>
</evidence>
<dbReference type="InterPro" id="IPR015867">
    <property type="entry name" value="N-reg_PII/ATP_PRibTrfase_C"/>
</dbReference>
<dbReference type="AlphaFoldDB" id="A0A919RYD2"/>
<dbReference type="GO" id="GO:0006808">
    <property type="term" value="P:regulation of nitrogen utilization"/>
    <property type="evidence" value="ECO:0007669"/>
    <property type="project" value="InterPro"/>
</dbReference>
<keyword evidence="3" id="KW-1185">Reference proteome</keyword>
<proteinExistence type="inferred from homology"/>
<dbReference type="EMBL" id="BOPZ01000004">
    <property type="protein sequence ID" value="GIM28024.1"/>
    <property type="molecule type" value="Genomic_DNA"/>
</dbReference>
<organism evidence="2 3">
    <name type="scientific">Clostridium polyendosporum</name>
    <dbReference type="NCBI Taxonomy" id="69208"/>
    <lineage>
        <taxon>Bacteria</taxon>
        <taxon>Bacillati</taxon>
        <taxon>Bacillota</taxon>
        <taxon>Clostridia</taxon>
        <taxon>Eubacteriales</taxon>
        <taxon>Clostridiaceae</taxon>
        <taxon>Clostridium</taxon>
    </lineage>
</organism>
<dbReference type="InterPro" id="IPR002187">
    <property type="entry name" value="N-reg_PII"/>
</dbReference>
<dbReference type="RefSeq" id="WP_212902766.1">
    <property type="nucleotide sequence ID" value="NZ_BOPZ01000004.1"/>
</dbReference>
<evidence type="ECO:0000256" key="1">
    <source>
        <dbReference type="RuleBase" id="RU003936"/>
    </source>
</evidence>
<dbReference type="PANTHER" id="PTHR30115">
    <property type="entry name" value="NITROGEN REGULATORY PROTEIN P-II"/>
    <property type="match status" value="1"/>
</dbReference>
<dbReference type="PROSITE" id="PS00638">
    <property type="entry name" value="PII_GLNB_CTER"/>
    <property type="match status" value="1"/>
</dbReference>
<gene>
    <name evidence="2" type="primary">nifHD_1</name>
    <name evidence="2" type="ORF">CPJCM30710_06900</name>
</gene>
<dbReference type="InterPro" id="IPR017918">
    <property type="entry name" value="N-reg_PII_CS"/>
</dbReference>
<dbReference type="InterPro" id="IPR011322">
    <property type="entry name" value="N-reg_PII-like_a/b"/>
</dbReference>
<dbReference type="Pfam" id="PF00543">
    <property type="entry name" value="P-II"/>
    <property type="match status" value="1"/>
</dbReference>
<dbReference type="PRINTS" id="PR00340">
    <property type="entry name" value="PIIGLNB"/>
</dbReference>
<protein>
    <submittedName>
        <fullName evidence="2">Nitrogen regulatory protein PII (Nitrogen fixation NifHD)</fullName>
    </submittedName>
</protein>
<dbReference type="PROSITE" id="PS51343">
    <property type="entry name" value="PII_GLNB_DOM"/>
    <property type="match status" value="1"/>
</dbReference>
<dbReference type="SMART" id="SM00938">
    <property type="entry name" value="P-II"/>
    <property type="match status" value="1"/>
</dbReference>
<comment type="similarity">
    <text evidence="1">Belongs to the P(II) protein family.</text>
</comment>
<accession>A0A919RYD2</accession>
<dbReference type="PANTHER" id="PTHR30115:SF11">
    <property type="entry name" value="NITROGEN REGULATORY PROTEIN P-II HOMOLOG"/>
    <property type="match status" value="1"/>
</dbReference>
<sequence length="127" mass="14031">MKEITAIIRMNMVSKTKDALLKGGFPSFTCRKVVGRGKKKVDFSMIDEKLSERVMLNSGIAEEISEMHRLVPKRMVVLLVNDEDVNKVVNTIIEVNKTGNPGDGKIFVTDVIDAARVRTGETGPKAI</sequence>